<evidence type="ECO:0000256" key="4">
    <source>
        <dbReference type="ARBA" id="ARBA00022692"/>
    </source>
</evidence>
<dbReference type="GO" id="GO:0005886">
    <property type="term" value="C:plasma membrane"/>
    <property type="evidence" value="ECO:0007669"/>
    <property type="project" value="UniProtKB-SubCell"/>
</dbReference>
<keyword evidence="10" id="KW-1185">Reference proteome</keyword>
<proteinExistence type="inferred from homology"/>
<evidence type="ECO:0000256" key="2">
    <source>
        <dbReference type="ARBA" id="ARBA00022473"/>
    </source>
</evidence>
<keyword evidence="2" id="KW-0217">Developmental protein</keyword>
<keyword evidence="5" id="KW-1133">Transmembrane helix</keyword>
<dbReference type="InterPro" id="IPR012552">
    <property type="entry name" value="DVL"/>
</dbReference>
<feature type="region of interest" description="Disordered" evidence="8">
    <location>
        <begin position="14"/>
        <end position="103"/>
    </location>
</feature>
<dbReference type="GO" id="GO:0008285">
    <property type="term" value="P:negative regulation of cell population proliferation"/>
    <property type="evidence" value="ECO:0007669"/>
    <property type="project" value="InterPro"/>
</dbReference>
<evidence type="ECO:0000256" key="7">
    <source>
        <dbReference type="ARBA" id="ARBA00024340"/>
    </source>
</evidence>
<dbReference type="Proteomes" id="UP000636709">
    <property type="component" value="Unassembled WGS sequence"/>
</dbReference>
<comment type="caution">
    <text evidence="9">The sequence shown here is derived from an EMBL/GenBank/DDBJ whole genome shotgun (WGS) entry which is preliminary data.</text>
</comment>
<evidence type="ECO:0000256" key="6">
    <source>
        <dbReference type="ARBA" id="ARBA00023136"/>
    </source>
</evidence>
<evidence type="ECO:0000256" key="5">
    <source>
        <dbReference type="ARBA" id="ARBA00022989"/>
    </source>
</evidence>
<dbReference type="Pfam" id="PF08137">
    <property type="entry name" value="DVL"/>
    <property type="match status" value="1"/>
</dbReference>
<gene>
    <name evidence="9" type="ORF">HU200_018568</name>
</gene>
<accession>A0A835KIU1</accession>
<name>A0A835KIU1_9POAL</name>
<feature type="compositionally biased region" description="Basic and acidic residues" evidence="8">
    <location>
        <begin position="33"/>
        <end position="47"/>
    </location>
</feature>
<protein>
    <submittedName>
        <fullName evidence="9">Uncharacterized protein</fullName>
    </submittedName>
</protein>
<evidence type="ECO:0000313" key="10">
    <source>
        <dbReference type="Proteomes" id="UP000636709"/>
    </source>
</evidence>
<organism evidence="9 10">
    <name type="scientific">Digitaria exilis</name>
    <dbReference type="NCBI Taxonomy" id="1010633"/>
    <lineage>
        <taxon>Eukaryota</taxon>
        <taxon>Viridiplantae</taxon>
        <taxon>Streptophyta</taxon>
        <taxon>Embryophyta</taxon>
        <taxon>Tracheophyta</taxon>
        <taxon>Spermatophyta</taxon>
        <taxon>Magnoliopsida</taxon>
        <taxon>Liliopsida</taxon>
        <taxon>Poales</taxon>
        <taxon>Poaceae</taxon>
        <taxon>PACMAD clade</taxon>
        <taxon>Panicoideae</taxon>
        <taxon>Panicodae</taxon>
        <taxon>Paniceae</taxon>
        <taxon>Anthephorinae</taxon>
        <taxon>Digitaria</taxon>
    </lineage>
</organism>
<keyword evidence="4" id="KW-0812">Transmembrane</keyword>
<evidence type="ECO:0000313" key="9">
    <source>
        <dbReference type="EMBL" id="KAF8727995.1"/>
    </source>
</evidence>
<feature type="compositionally biased region" description="Low complexity" evidence="8">
    <location>
        <begin position="70"/>
        <end position="79"/>
    </location>
</feature>
<feature type="compositionally biased region" description="Basic residues" evidence="8">
    <location>
        <begin position="80"/>
        <end position="91"/>
    </location>
</feature>
<evidence type="ECO:0000256" key="1">
    <source>
        <dbReference type="ARBA" id="ARBA00004162"/>
    </source>
</evidence>
<keyword evidence="6" id="KW-0472">Membrane</keyword>
<evidence type="ECO:0000256" key="8">
    <source>
        <dbReference type="SAM" id="MobiDB-lite"/>
    </source>
</evidence>
<dbReference type="GO" id="GO:0048367">
    <property type="term" value="P:shoot system development"/>
    <property type="evidence" value="ECO:0007669"/>
    <property type="project" value="UniProtKB-ARBA"/>
</dbReference>
<keyword evidence="3" id="KW-1003">Cell membrane</keyword>
<dbReference type="AlphaFoldDB" id="A0A835KIU1"/>
<evidence type="ECO:0000256" key="3">
    <source>
        <dbReference type="ARBA" id="ARBA00022475"/>
    </source>
</evidence>
<sequence length="168" mass="18532">MVNVDVIGPASTPFRLRHDLSTHPTDAQARGGPHRDTRSNLKQERHVPATAPPRARHGLCNPIQGKLPPARSAASSATATRRRKLGARARGSRPQSPALDCSVPACDRLVSDGGTGEEAGRERHRRGGMGQVRRRWAWAGWGGGGAWRFYIFRRCVAMLVCWHKYKKI</sequence>
<comment type="subcellular location">
    <subcellularLocation>
        <location evidence="1">Cell membrane</location>
        <topology evidence="1">Single-pass membrane protein</topology>
    </subcellularLocation>
</comment>
<comment type="similarity">
    <text evidence="7">Belongs to the DVL/RTFL small polypeptides family.</text>
</comment>
<dbReference type="EMBL" id="JACEFO010001629">
    <property type="protein sequence ID" value="KAF8727995.1"/>
    <property type="molecule type" value="Genomic_DNA"/>
</dbReference>
<reference evidence="9" key="1">
    <citation type="submission" date="2020-07" db="EMBL/GenBank/DDBJ databases">
        <title>Genome sequence and genetic diversity analysis of an under-domesticated orphan crop, white fonio (Digitaria exilis).</title>
        <authorList>
            <person name="Bennetzen J.L."/>
            <person name="Chen S."/>
            <person name="Ma X."/>
            <person name="Wang X."/>
            <person name="Yssel A.E.J."/>
            <person name="Chaluvadi S.R."/>
            <person name="Johnson M."/>
            <person name="Gangashetty P."/>
            <person name="Hamidou F."/>
            <person name="Sanogo M.D."/>
            <person name="Zwaenepoel A."/>
            <person name="Wallace J."/>
            <person name="Van De Peer Y."/>
            <person name="Van Deynze A."/>
        </authorList>
    </citation>
    <scope>NUCLEOTIDE SEQUENCE</scope>
    <source>
        <tissue evidence="9">Leaves</tissue>
    </source>
</reference>